<dbReference type="InterPro" id="IPR021800">
    <property type="entry name" value="DUF3369"/>
</dbReference>
<reference evidence="4 5" key="2">
    <citation type="submission" date="2019-09" db="EMBL/GenBank/DDBJ databases">
        <title>Complete Genome Sequence and Methylome Analysis of free living Spirochaetas.</title>
        <authorList>
            <person name="Leshcheva N."/>
            <person name="Mikheeva N."/>
        </authorList>
    </citation>
    <scope>NUCLEOTIDE SEQUENCE [LARGE SCALE GENOMIC DNA]</scope>
    <source>
        <strain evidence="4 5">P</strain>
    </source>
</reference>
<evidence type="ECO:0000259" key="2">
    <source>
        <dbReference type="PROSITE" id="PS50110"/>
    </source>
</evidence>
<keyword evidence="5" id="KW-1185">Reference proteome</keyword>
<dbReference type="PANTHER" id="PTHR45228:SF9">
    <property type="entry name" value="3'3'-CGAMP-SPECIFIC PHOSPHODIESTERASE 2"/>
    <property type="match status" value="1"/>
</dbReference>
<dbReference type="PANTHER" id="PTHR45228">
    <property type="entry name" value="CYCLIC DI-GMP PHOSPHODIESTERASE TM_0186-RELATED"/>
    <property type="match status" value="1"/>
</dbReference>
<dbReference type="InterPro" id="IPR037522">
    <property type="entry name" value="HD_GYP_dom"/>
</dbReference>
<dbReference type="PROSITE" id="PS50110">
    <property type="entry name" value="RESPONSE_REGULATORY"/>
    <property type="match status" value="1"/>
</dbReference>
<organism evidence="4 5">
    <name type="scientific">Thiospirochaeta perfilievii</name>
    <dbReference type="NCBI Taxonomy" id="252967"/>
    <lineage>
        <taxon>Bacteria</taxon>
        <taxon>Pseudomonadati</taxon>
        <taxon>Spirochaetota</taxon>
        <taxon>Spirochaetia</taxon>
        <taxon>Spirochaetales</taxon>
        <taxon>Spirochaetaceae</taxon>
        <taxon>Thiospirochaeta</taxon>
    </lineage>
</organism>
<dbReference type="RefSeq" id="WP_149568638.1">
    <property type="nucleotide sequence ID" value="NZ_CP035807.1"/>
</dbReference>
<evidence type="ECO:0000256" key="1">
    <source>
        <dbReference type="PROSITE-ProRule" id="PRU00169"/>
    </source>
</evidence>
<sequence>MTNDDELIFFKDEEEKKDETSNIKPWKILIVDDEADVHSLTKMVLTGYSFENRPLDITSVYSGVEAIEYLKKESDIAIILLDVVMETEDAGLRCVKSIREDLKNHESRIILRTGQPGQAPEQQVIVNYDINDYKAKTELTASKLFTAITASLRSYQYIQTINQNKIGLETIISASSFLFELQSFSLFAKGILKQLTSILSLDDDSLYINSSSLSAFKEPGTPNYSILAGTGNYAGHEREGINNVVSESVYKKLLNAANKQESIFNDNTYTGYFETKKGEHTLLFLQWQRPLTAMDKELIRVYALNVAAAFENISRNNDLAESQRKIITTLSQLIDEISRDNTNHVTNVTDISCFIAEELEIPEEEIYHIKMAAPMHDIGQISISQEILKKPGKLTEEEYEIMKLHTVKGYEIFKDSQDPVMITAKNISYQHHEKWDGTGYPRGLKGEQIHIYGRIVAIADVYDALTTKKQYREKWSHEKAVQYIEEERGKHFDPVLVDIFLKNHDKIRGIKDNTLS</sequence>
<dbReference type="CDD" id="cd00077">
    <property type="entry name" value="HDc"/>
    <property type="match status" value="1"/>
</dbReference>
<dbReference type="AlphaFoldDB" id="A0A5C1QEB6"/>
<accession>A0A5C1QEB6</accession>
<dbReference type="PROSITE" id="PS51832">
    <property type="entry name" value="HD_GYP"/>
    <property type="match status" value="1"/>
</dbReference>
<evidence type="ECO:0000313" key="5">
    <source>
        <dbReference type="Proteomes" id="UP000323824"/>
    </source>
</evidence>
<dbReference type="SUPFAM" id="SSF52172">
    <property type="entry name" value="CheY-like"/>
    <property type="match status" value="1"/>
</dbReference>
<name>A0A5C1QEB6_9SPIO</name>
<dbReference type="Gene3D" id="1.10.3210.10">
    <property type="entry name" value="Hypothetical protein af1432"/>
    <property type="match status" value="1"/>
</dbReference>
<dbReference type="SUPFAM" id="SSF109604">
    <property type="entry name" value="HD-domain/PDEase-like"/>
    <property type="match status" value="1"/>
</dbReference>
<evidence type="ECO:0000313" key="4">
    <source>
        <dbReference type="EMBL" id="QEN05400.1"/>
    </source>
</evidence>
<dbReference type="EMBL" id="CP035807">
    <property type="protein sequence ID" value="QEN05400.1"/>
    <property type="molecule type" value="Genomic_DNA"/>
</dbReference>
<dbReference type="Pfam" id="PF11849">
    <property type="entry name" value="DUF3369"/>
    <property type="match status" value="1"/>
</dbReference>
<dbReference type="OrthoDB" id="367419at2"/>
<dbReference type="SMART" id="SM00448">
    <property type="entry name" value="REC"/>
    <property type="match status" value="1"/>
</dbReference>
<evidence type="ECO:0000259" key="3">
    <source>
        <dbReference type="PROSITE" id="PS51832"/>
    </source>
</evidence>
<dbReference type="Pfam" id="PF13487">
    <property type="entry name" value="HD_5"/>
    <property type="match status" value="1"/>
</dbReference>
<dbReference type="InterPro" id="IPR001789">
    <property type="entry name" value="Sig_transdc_resp-reg_receiver"/>
</dbReference>
<protein>
    <submittedName>
        <fullName evidence="4">Response regulator</fullName>
    </submittedName>
</protein>
<feature type="modified residue" description="4-aspartylphosphate" evidence="1">
    <location>
        <position position="82"/>
    </location>
</feature>
<dbReference type="Gene3D" id="3.40.50.2300">
    <property type="match status" value="1"/>
</dbReference>
<reference evidence="4 5" key="1">
    <citation type="submission" date="2019-02" db="EMBL/GenBank/DDBJ databases">
        <authorList>
            <person name="Fomenkov A."/>
            <person name="Dubinina G."/>
            <person name="Grabovich M."/>
            <person name="Vincze T."/>
            <person name="Roberts R.J."/>
        </authorList>
    </citation>
    <scope>NUCLEOTIDE SEQUENCE [LARGE SCALE GENOMIC DNA]</scope>
    <source>
        <strain evidence="4 5">P</strain>
    </source>
</reference>
<gene>
    <name evidence="4" type="ORF">EW093_11985</name>
</gene>
<dbReference type="InterPro" id="IPR003607">
    <property type="entry name" value="HD/PDEase_dom"/>
</dbReference>
<keyword evidence="1" id="KW-0597">Phosphoprotein</keyword>
<dbReference type="InterPro" id="IPR011006">
    <property type="entry name" value="CheY-like_superfamily"/>
</dbReference>
<proteinExistence type="predicted"/>
<dbReference type="Pfam" id="PF00072">
    <property type="entry name" value="Response_reg"/>
    <property type="match status" value="1"/>
</dbReference>
<dbReference type="KEGG" id="sper:EW093_11985"/>
<feature type="domain" description="Response regulatory" evidence="2">
    <location>
        <begin position="27"/>
        <end position="151"/>
    </location>
</feature>
<dbReference type="SMART" id="SM00471">
    <property type="entry name" value="HDc"/>
    <property type="match status" value="1"/>
</dbReference>
<dbReference type="Proteomes" id="UP000323824">
    <property type="component" value="Chromosome"/>
</dbReference>
<feature type="domain" description="HD-GYP" evidence="3">
    <location>
        <begin position="319"/>
        <end position="516"/>
    </location>
</feature>
<dbReference type="InterPro" id="IPR052020">
    <property type="entry name" value="Cyclic_di-GMP/3'3'-cGAMP_PDE"/>
</dbReference>
<dbReference type="GO" id="GO:0000160">
    <property type="term" value="P:phosphorelay signal transduction system"/>
    <property type="evidence" value="ECO:0007669"/>
    <property type="project" value="InterPro"/>
</dbReference>